<keyword evidence="5 8" id="KW-0067">ATP-binding</keyword>
<keyword evidence="8" id="KW-0963">Cytoplasm</keyword>
<gene>
    <name evidence="8" type="primary">cmk</name>
    <name evidence="10" type="ORF">HMPREF9431_02388</name>
</gene>
<accession>G1WEV1</accession>
<comment type="subcellular location">
    <subcellularLocation>
        <location evidence="8">Cytoplasm</location>
    </subcellularLocation>
</comment>
<sequence>MKKIIIAIDGFSSCGKSTMAKTLARKLGYIYVDTGAMYRAVTLYAMRHQLINETGTVDEAALAKHMKAIHISFKINETTGRPDTYLNNECVENDIRTLAVSQQVSHIASIDFVREALVKQQQAMGKMKGIVMDGRDIGTTVFPQAELKIFVKASAEVRAQRRFDELKAKGMPADFNAILKNVEERDYMDSHREVSPLRQADDALVLDNSHMSIEAQDKWLLEQVEKVVGTMDYTPA</sequence>
<dbReference type="GO" id="GO:0005524">
    <property type="term" value="F:ATP binding"/>
    <property type="evidence" value="ECO:0007669"/>
    <property type="project" value="UniProtKB-UniRule"/>
</dbReference>
<evidence type="ECO:0000256" key="7">
    <source>
        <dbReference type="ARBA" id="ARBA00048478"/>
    </source>
</evidence>
<dbReference type="HOGENOM" id="CLU_079959_0_2_10"/>
<keyword evidence="11" id="KW-1185">Reference proteome</keyword>
<dbReference type="PATRIC" id="fig|702438.4.peg.2502"/>
<evidence type="ECO:0000256" key="4">
    <source>
        <dbReference type="ARBA" id="ARBA00022777"/>
    </source>
</evidence>
<dbReference type="OrthoDB" id="9807434at2"/>
<evidence type="ECO:0000256" key="3">
    <source>
        <dbReference type="ARBA" id="ARBA00022741"/>
    </source>
</evidence>
<comment type="catalytic activity">
    <reaction evidence="7 8">
        <text>CMP + ATP = CDP + ADP</text>
        <dbReference type="Rhea" id="RHEA:11600"/>
        <dbReference type="ChEBI" id="CHEBI:30616"/>
        <dbReference type="ChEBI" id="CHEBI:58069"/>
        <dbReference type="ChEBI" id="CHEBI:60377"/>
        <dbReference type="ChEBI" id="CHEBI:456216"/>
        <dbReference type="EC" id="2.7.4.25"/>
    </reaction>
</comment>
<dbReference type="GO" id="GO:0036431">
    <property type="term" value="F:dCMP kinase activity"/>
    <property type="evidence" value="ECO:0007669"/>
    <property type="project" value="InterPro"/>
</dbReference>
<dbReference type="PANTHER" id="PTHR21299">
    <property type="entry name" value="CYTIDYLATE KINASE/PANTOATE-BETA-ALANINE LIGASE"/>
    <property type="match status" value="1"/>
</dbReference>
<comment type="caution">
    <text evidence="10">The sequence shown here is derived from an EMBL/GenBank/DDBJ whole genome shotgun (WGS) entry which is preliminary data.</text>
</comment>
<dbReference type="eggNOG" id="COG0283">
    <property type="taxonomic scope" value="Bacteria"/>
</dbReference>
<dbReference type="Proteomes" id="UP000005141">
    <property type="component" value="Unassembled WGS sequence"/>
</dbReference>
<dbReference type="GO" id="GO:0006220">
    <property type="term" value="P:pyrimidine nucleotide metabolic process"/>
    <property type="evidence" value="ECO:0007669"/>
    <property type="project" value="UniProtKB-UniRule"/>
</dbReference>
<dbReference type="GO" id="GO:0036430">
    <property type="term" value="F:CMP kinase activity"/>
    <property type="evidence" value="ECO:0007669"/>
    <property type="project" value="RHEA"/>
</dbReference>
<comment type="catalytic activity">
    <reaction evidence="6 8">
        <text>dCMP + ATP = dCDP + ADP</text>
        <dbReference type="Rhea" id="RHEA:25094"/>
        <dbReference type="ChEBI" id="CHEBI:30616"/>
        <dbReference type="ChEBI" id="CHEBI:57566"/>
        <dbReference type="ChEBI" id="CHEBI:58593"/>
        <dbReference type="ChEBI" id="CHEBI:456216"/>
        <dbReference type="EC" id="2.7.4.25"/>
    </reaction>
</comment>
<evidence type="ECO:0000256" key="6">
    <source>
        <dbReference type="ARBA" id="ARBA00047615"/>
    </source>
</evidence>
<dbReference type="RefSeq" id="WP_004381486.1">
    <property type="nucleotide sequence ID" value="NZ_JH114217.1"/>
</dbReference>
<dbReference type="InterPro" id="IPR011994">
    <property type="entry name" value="Cytidylate_kinase_dom"/>
</dbReference>
<evidence type="ECO:0000256" key="8">
    <source>
        <dbReference type="HAMAP-Rule" id="MF_00238"/>
    </source>
</evidence>
<proteinExistence type="inferred from homology"/>
<evidence type="ECO:0000256" key="5">
    <source>
        <dbReference type="ARBA" id="ARBA00022840"/>
    </source>
</evidence>
<dbReference type="InterPro" id="IPR027417">
    <property type="entry name" value="P-loop_NTPase"/>
</dbReference>
<evidence type="ECO:0000313" key="10">
    <source>
        <dbReference type="EMBL" id="EGV28951.1"/>
    </source>
</evidence>
<dbReference type="GO" id="GO:0015949">
    <property type="term" value="P:nucleobase-containing small molecule interconversion"/>
    <property type="evidence" value="ECO:0007669"/>
    <property type="project" value="TreeGrafter"/>
</dbReference>
<dbReference type="EC" id="2.7.4.25" evidence="8"/>
<dbReference type="GeneID" id="95426916"/>
<keyword evidence="4 8" id="KW-0418">Kinase</keyword>
<dbReference type="NCBIfam" id="TIGR00017">
    <property type="entry name" value="cmk"/>
    <property type="match status" value="1"/>
</dbReference>
<organism evidence="10 11">
    <name type="scientific">Segatella oulorum F0390</name>
    <dbReference type="NCBI Taxonomy" id="702438"/>
    <lineage>
        <taxon>Bacteria</taxon>
        <taxon>Pseudomonadati</taxon>
        <taxon>Bacteroidota</taxon>
        <taxon>Bacteroidia</taxon>
        <taxon>Bacteroidales</taxon>
        <taxon>Prevotellaceae</taxon>
        <taxon>Segatella</taxon>
    </lineage>
</organism>
<name>G1WEV1_9BACT</name>
<feature type="binding site" evidence="8">
    <location>
        <begin position="10"/>
        <end position="18"/>
    </location>
    <ligand>
        <name>ATP</name>
        <dbReference type="ChEBI" id="CHEBI:30616"/>
    </ligand>
</feature>
<keyword evidence="2 8" id="KW-0808">Transferase</keyword>
<dbReference type="InterPro" id="IPR003136">
    <property type="entry name" value="Cytidylate_kin"/>
</dbReference>
<dbReference type="SUPFAM" id="SSF52540">
    <property type="entry name" value="P-loop containing nucleoside triphosphate hydrolases"/>
    <property type="match status" value="1"/>
</dbReference>
<evidence type="ECO:0000259" key="9">
    <source>
        <dbReference type="Pfam" id="PF02224"/>
    </source>
</evidence>
<dbReference type="CDD" id="cd02020">
    <property type="entry name" value="CMPK"/>
    <property type="match status" value="1"/>
</dbReference>
<feature type="domain" description="Cytidylate kinase" evidence="9">
    <location>
        <begin position="6"/>
        <end position="215"/>
    </location>
</feature>
<dbReference type="HAMAP" id="MF_00238">
    <property type="entry name" value="Cytidyl_kinase_type1"/>
    <property type="match status" value="1"/>
</dbReference>
<dbReference type="AlphaFoldDB" id="G1WEV1"/>
<evidence type="ECO:0000256" key="1">
    <source>
        <dbReference type="ARBA" id="ARBA00009427"/>
    </source>
</evidence>
<protein>
    <recommendedName>
        <fullName evidence="8">Cytidylate kinase</fullName>
        <shortName evidence="8">CK</shortName>
        <ecNumber evidence="8">2.7.4.25</ecNumber>
    </recommendedName>
    <alternativeName>
        <fullName evidence="8">Cytidine monophosphate kinase</fullName>
        <shortName evidence="8">CMP kinase</shortName>
    </alternativeName>
</protein>
<reference evidence="10 11" key="1">
    <citation type="submission" date="2011-07" db="EMBL/GenBank/DDBJ databases">
        <title>The Genome Sequence of Prevotella oulorum F0390.</title>
        <authorList>
            <consortium name="The Broad Institute Genome Sequencing Platform"/>
            <consortium name="The Broad Institute Genome Sequencing Center for Infectious Disease"/>
            <person name="Earl A."/>
            <person name="Ward D."/>
            <person name="Feldgarden M."/>
            <person name="Gevers D."/>
            <person name="Izard J."/>
            <person name="Ganesan A."/>
            <person name="Baranova O.V."/>
            <person name="Blanton J.M."/>
            <person name="Tanner A.C."/>
            <person name="Dewhirst F.E."/>
            <person name="Young S.K."/>
            <person name="Zeng Q."/>
            <person name="Gargeya S."/>
            <person name="Fitzgerald M."/>
            <person name="Haas B."/>
            <person name="Abouelleil A."/>
            <person name="Alvarado L."/>
            <person name="Arachchi H.M."/>
            <person name="Berlin A."/>
            <person name="Brown A."/>
            <person name="Chapman S.B."/>
            <person name="Chen Z."/>
            <person name="Dunbar C."/>
            <person name="Freedman E."/>
            <person name="Gearin G."/>
            <person name="Gellesch M."/>
            <person name="Goldberg J."/>
            <person name="Griggs A."/>
            <person name="Gujja S."/>
            <person name="Heiman D."/>
            <person name="Howarth C."/>
            <person name="Larson L."/>
            <person name="Lui A."/>
            <person name="MacDonald P.J.P."/>
            <person name="Mehta T."/>
            <person name="Montmayeur A."/>
            <person name="Murphy C."/>
            <person name="Neiman D."/>
            <person name="Pearson M."/>
            <person name="Priest M."/>
            <person name="Roberts A."/>
            <person name="Saif S."/>
            <person name="Shea T."/>
            <person name="Shenoy N."/>
            <person name="Sisk P."/>
            <person name="Stolte C."/>
            <person name="Sykes S."/>
            <person name="Wortman J."/>
            <person name="Nusbaum C."/>
            <person name="Birren B."/>
        </authorList>
    </citation>
    <scope>NUCLEOTIDE SEQUENCE [LARGE SCALE GENOMIC DNA]</scope>
    <source>
        <strain evidence="10 11">F0390</strain>
    </source>
</reference>
<dbReference type="Gene3D" id="3.40.50.300">
    <property type="entry name" value="P-loop containing nucleotide triphosphate hydrolases"/>
    <property type="match status" value="1"/>
</dbReference>
<evidence type="ECO:0000313" key="11">
    <source>
        <dbReference type="Proteomes" id="UP000005141"/>
    </source>
</evidence>
<keyword evidence="3 8" id="KW-0547">Nucleotide-binding</keyword>
<dbReference type="PANTHER" id="PTHR21299:SF2">
    <property type="entry name" value="CYTIDYLATE KINASE"/>
    <property type="match status" value="1"/>
</dbReference>
<dbReference type="EMBL" id="ADGI01000066">
    <property type="protein sequence ID" value="EGV28951.1"/>
    <property type="molecule type" value="Genomic_DNA"/>
</dbReference>
<dbReference type="Pfam" id="PF02224">
    <property type="entry name" value="Cytidylate_kin"/>
    <property type="match status" value="1"/>
</dbReference>
<comment type="similarity">
    <text evidence="1 8">Belongs to the cytidylate kinase family. Type 1 subfamily.</text>
</comment>
<evidence type="ECO:0000256" key="2">
    <source>
        <dbReference type="ARBA" id="ARBA00022679"/>
    </source>
</evidence>
<dbReference type="GO" id="GO:0005829">
    <property type="term" value="C:cytosol"/>
    <property type="evidence" value="ECO:0007669"/>
    <property type="project" value="TreeGrafter"/>
</dbReference>